<dbReference type="EC" id="2.7.11.1" evidence="3"/>
<evidence type="ECO:0000256" key="7">
    <source>
        <dbReference type="ARBA" id="ARBA00022614"/>
    </source>
</evidence>
<evidence type="ECO:0000256" key="1">
    <source>
        <dbReference type="ARBA" id="ARBA00004162"/>
    </source>
</evidence>
<dbReference type="PANTHER" id="PTHR48055:SF55">
    <property type="entry name" value="PROTEIN KINASE DOMAIN-CONTAINING PROTEIN"/>
    <property type="match status" value="1"/>
</dbReference>
<evidence type="ECO:0000256" key="6">
    <source>
        <dbReference type="ARBA" id="ARBA00022553"/>
    </source>
</evidence>
<evidence type="ECO:0000256" key="8">
    <source>
        <dbReference type="ARBA" id="ARBA00022679"/>
    </source>
</evidence>
<keyword evidence="16" id="KW-0472">Membrane</keyword>
<evidence type="ECO:0000256" key="11">
    <source>
        <dbReference type="ARBA" id="ARBA00022737"/>
    </source>
</evidence>
<evidence type="ECO:0000256" key="9">
    <source>
        <dbReference type="ARBA" id="ARBA00022692"/>
    </source>
</evidence>
<reference evidence="27" key="1">
    <citation type="submission" date="2014-09" db="EMBL/GenBank/DDBJ databases">
        <authorList>
            <person name="Magalhaes I.L.F."/>
            <person name="Oliveira U."/>
            <person name="Santos F.R."/>
            <person name="Vidigal T.H.D.A."/>
            <person name="Brescovit A.D."/>
            <person name="Santos A.J."/>
        </authorList>
    </citation>
    <scope>NUCLEOTIDE SEQUENCE</scope>
    <source>
        <tissue evidence="27">Shoot tissue taken approximately 20 cm above the soil surface</tissue>
    </source>
</reference>
<dbReference type="InterPro" id="IPR017441">
    <property type="entry name" value="Protein_kinase_ATP_BS"/>
</dbReference>
<organism evidence="27">
    <name type="scientific">Arundo donax</name>
    <name type="common">Giant reed</name>
    <name type="synonym">Donax arundinaceus</name>
    <dbReference type="NCBI Taxonomy" id="35708"/>
    <lineage>
        <taxon>Eukaryota</taxon>
        <taxon>Viridiplantae</taxon>
        <taxon>Streptophyta</taxon>
        <taxon>Embryophyta</taxon>
        <taxon>Tracheophyta</taxon>
        <taxon>Spermatophyta</taxon>
        <taxon>Magnoliopsida</taxon>
        <taxon>Liliopsida</taxon>
        <taxon>Poales</taxon>
        <taxon>Poaceae</taxon>
        <taxon>PACMAD clade</taxon>
        <taxon>Arundinoideae</taxon>
        <taxon>Arundineae</taxon>
        <taxon>Arundo</taxon>
    </lineage>
</organism>
<dbReference type="InterPro" id="IPR008271">
    <property type="entry name" value="Ser/Thr_kinase_AS"/>
</dbReference>
<evidence type="ECO:0000256" key="23">
    <source>
        <dbReference type="ARBA" id="ARBA00072040"/>
    </source>
</evidence>
<comment type="similarity">
    <text evidence="25">Belongs to the protein kinase superfamily.</text>
</comment>
<keyword evidence="8" id="KW-0808">Transferase</keyword>
<evidence type="ECO:0000256" key="20">
    <source>
        <dbReference type="ARBA" id="ARBA00048679"/>
    </source>
</evidence>
<evidence type="ECO:0000256" key="5">
    <source>
        <dbReference type="ARBA" id="ARBA00022527"/>
    </source>
</evidence>
<dbReference type="FunFam" id="1.10.510.10:FF:000358">
    <property type="entry name" value="Putative leucine-rich repeat receptor-like serine/threonine-protein kinase"/>
    <property type="match status" value="1"/>
</dbReference>
<dbReference type="Gene3D" id="1.10.510.10">
    <property type="entry name" value="Transferase(Phosphotransferase) domain 1"/>
    <property type="match status" value="1"/>
</dbReference>
<name>A0A0A9GGM3_ARUDO</name>
<keyword evidence="4" id="KW-1003">Cell membrane</keyword>
<proteinExistence type="inferred from homology"/>
<dbReference type="PROSITE" id="PS50011">
    <property type="entry name" value="PROTEIN_KINASE_DOM"/>
    <property type="match status" value="1"/>
</dbReference>
<keyword evidence="14 24" id="KW-0067">ATP-binding</keyword>
<dbReference type="FunFam" id="3.30.200.20:FF:000432">
    <property type="entry name" value="LRR receptor-like serine/threonine-protein kinase EFR"/>
    <property type="match status" value="1"/>
</dbReference>
<evidence type="ECO:0000256" key="2">
    <source>
        <dbReference type="ARBA" id="ARBA00004389"/>
    </source>
</evidence>
<feature type="domain" description="Protein kinase" evidence="26">
    <location>
        <begin position="54"/>
        <end position="349"/>
    </location>
</feature>
<evidence type="ECO:0000256" key="13">
    <source>
        <dbReference type="ARBA" id="ARBA00022777"/>
    </source>
</evidence>
<accession>A0A0A9GGM3</accession>
<evidence type="ECO:0000256" key="15">
    <source>
        <dbReference type="ARBA" id="ARBA00022989"/>
    </source>
</evidence>
<dbReference type="Pfam" id="PF00069">
    <property type="entry name" value="Pkinase"/>
    <property type="match status" value="1"/>
</dbReference>
<dbReference type="InterPro" id="IPR000719">
    <property type="entry name" value="Prot_kinase_dom"/>
</dbReference>
<dbReference type="PROSITE" id="PS00107">
    <property type="entry name" value="PROTEIN_KINASE_ATP"/>
    <property type="match status" value="1"/>
</dbReference>
<evidence type="ECO:0000256" key="16">
    <source>
        <dbReference type="ARBA" id="ARBA00023136"/>
    </source>
</evidence>
<dbReference type="SUPFAM" id="SSF56112">
    <property type="entry name" value="Protein kinase-like (PK-like)"/>
    <property type="match status" value="1"/>
</dbReference>
<evidence type="ECO:0000256" key="18">
    <source>
        <dbReference type="ARBA" id="ARBA00023180"/>
    </source>
</evidence>
<evidence type="ECO:0000256" key="17">
    <source>
        <dbReference type="ARBA" id="ARBA00023170"/>
    </source>
</evidence>
<feature type="binding site" evidence="24">
    <location>
        <position position="85"/>
    </location>
    <ligand>
        <name>ATP</name>
        <dbReference type="ChEBI" id="CHEBI:30616"/>
    </ligand>
</feature>
<dbReference type="SMART" id="SM00220">
    <property type="entry name" value="S_TKc"/>
    <property type="match status" value="1"/>
</dbReference>
<dbReference type="AlphaFoldDB" id="A0A0A9GGM3"/>
<comment type="catalytic activity">
    <reaction evidence="19">
        <text>L-threonyl-[protein] + ATP = O-phospho-L-threonyl-[protein] + ADP + H(+)</text>
        <dbReference type="Rhea" id="RHEA:46608"/>
        <dbReference type="Rhea" id="RHEA-COMP:11060"/>
        <dbReference type="Rhea" id="RHEA-COMP:11605"/>
        <dbReference type="ChEBI" id="CHEBI:15378"/>
        <dbReference type="ChEBI" id="CHEBI:30013"/>
        <dbReference type="ChEBI" id="CHEBI:30616"/>
        <dbReference type="ChEBI" id="CHEBI:61977"/>
        <dbReference type="ChEBI" id="CHEBI:456216"/>
        <dbReference type="EC" id="2.7.11.1"/>
    </reaction>
</comment>
<evidence type="ECO:0000256" key="25">
    <source>
        <dbReference type="RuleBase" id="RU000304"/>
    </source>
</evidence>
<evidence type="ECO:0000256" key="22">
    <source>
        <dbReference type="ARBA" id="ARBA00056628"/>
    </source>
</evidence>
<dbReference type="GO" id="GO:0005886">
    <property type="term" value="C:plasma membrane"/>
    <property type="evidence" value="ECO:0007669"/>
    <property type="project" value="UniProtKB-SubCell"/>
</dbReference>
<dbReference type="GO" id="GO:0005789">
    <property type="term" value="C:endoplasmic reticulum membrane"/>
    <property type="evidence" value="ECO:0007669"/>
    <property type="project" value="UniProtKB-SubCell"/>
</dbReference>
<comment type="function">
    <text evidence="22">The processed protein kinase Xa21 chain released by protein cleavage after X.oryzae pv. oryzae protein Ax21 detection translocates into the nucleus where it can bind and regulate WRKY62, a transcription factor. Confers resistance to the bacterial pathogen X.oryzae pv. oryzae (Xoo).</text>
</comment>
<dbReference type="EMBL" id="GBRH01175317">
    <property type="protein sequence ID" value="JAE22579.1"/>
    <property type="molecule type" value="Transcribed_RNA"/>
</dbReference>
<keyword evidence="5 25" id="KW-0723">Serine/threonine-protein kinase</keyword>
<comment type="subcellular location">
    <subcellularLocation>
        <location evidence="1">Cell membrane</location>
        <topology evidence="1">Single-pass membrane protein</topology>
    </subcellularLocation>
    <subcellularLocation>
        <location evidence="2">Endoplasmic reticulum membrane</location>
        <topology evidence="2">Single-pass membrane protein</topology>
    </subcellularLocation>
</comment>
<keyword evidence="17" id="KW-0675">Receptor</keyword>
<reference evidence="27" key="2">
    <citation type="journal article" date="2015" name="Data Brief">
        <title>Shoot transcriptome of the giant reed, Arundo donax.</title>
        <authorList>
            <person name="Barrero R.A."/>
            <person name="Guerrero F.D."/>
            <person name="Moolhuijzen P."/>
            <person name="Goolsby J.A."/>
            <person name="Tidwell J."/>
            <person name="Bellgard S.E."/>
            <person name="Bellgard M.I."/>
        </authorList>
    </citation>
    <scope>NUCLEOTIDE SEQUENCE</scope>
    <source>
        <tissue evidence="27">Shoot tissue taken approximately 20 cm above the soil surface</tissue>
    </source>
</reference>
<dbReference type="InterPro" id="IPR051564">
    <property type="entry name" value="LRR_receptor-like_kinase"/>
</dbReference>
<keyword evidence="13" id="KW-0418">Kinase</keyword>
<keyword evidence="12 24" id="KW-0547">Nucleotide-binding</keyword>
<evidence type="ECO:0000259" key="26">
    <source>
        <dbReference type="PROSITE" id="PS50011"/>
    </source>
</evidence>
<evidence type="ECO:0000256" key="14">
    <source>
        <dbReference type="ARBA" id="ARBA00022840"/>
    </source>
</evidence>
<evidence type="ECO:0000256" key="21">
    <source>
        <dbReference type="ARBA" id="ARBA00054320"/>
    </source>
</evidence>
<protein>
    <recommendedName>
        <fullName evidence="23">Receptor kinase-like protein Xa21</fullName>
        <ecNumber evidence="3">2.7.11.1</ecNumber>
    </recommendedName>
</protein>
<dbReference type="GO" id="GO:0004674">
    <property type="term" value="F:protein serine/threonine kinase activity"/>
    <property type="evidence" value="ECO:0007669"/>
    <property type="project" value="UniProtKB-KW"/>
</dbReference>
<keyword evidence="7" id="KW-0433">Leucine-rich repeat</keyword>
<keyword evidence="18" id="KW-0325">Glycoprotein</keyword>
<comment type="function">
    <text evidence="21">Receptor kinase that detects X.oryzae pv. oryzae protein Ax21 to promote innate immunity. Following X.oryzae pv. oryzae protein Ax21 detection, undergoes cleavage, releasing the processed protein kinase Xa21 chain.</text>
</comment>
<evidence type="ECO:0000313" key="27">
    <source>
        <dbReference type="EMBL" id="JAE22579.1"/>
    </source>
</evidence>
<dbReference type="InterPro" id="IPR011009">
    <property type="entry name" value="Kinase-like_dom_sf"/>
</dbReference>
<keyword evidence="10" id="KW-0732">Signal</keyword>
<evidence type="ECO:0000256" key="3">
    <source>
        <dbReference type="ARBA" id="ARBA00012513"/>
    </source>
</evidence>
<evidence type="ECO:0000256" key="24">
    <source>
        <dbReference type="PROSITE-ProRule" id="PRU10141"/>
    </source>
</evidence>
<dbReference type="Gene3D" id="3.30.200.20">
    <property type="entry name" value="Phosphorylase Kinase, domain 1"/>
    <property type="match status" value="1"/>
</dbReference>
<keyword evidence="15" id="KW-1133">Transmembrane helix</keyword>
<dbReference type="PROSITE" id="PS00108">
    <property type="entry name" value="PROTEIN_KINASE_ST"/>
    <property type="match status" value="1"/>
</dbReference>
<sequence length="362" mass="39668">MEGALHEVMAQGFDGDGDMDAPCCASRQEQGSTFLSVTYQRISYTELYVVTDSFSAQNLIGHGSFSNVYKGTLSCGVHSVNVAVKVLDLRQRGANRSFMSECNALKRIQHHKVVKVITVCDSLDHSGAEFKALVLEFISNGSLDEWLHPSTGSTENTHVTLNVVQRLNIALDVAEALEYLHHHINPPIVHCDIKPSNILLDDDMMGHVGDFGLAKIINAEVSGKCLGESSSVGIKGTIGYLAPEHGMGAEISMEGDIFSYGVLLLEILTGRRPTDASFHDATSLPKYVERAYPDKLLEIMDSSMPHNGNIQEVIDLFVAPISRLGLACCRDSPRQRMKMCEVVKELSAIKKACERQFDLVDV</sequence>
<evidence type="ECO:0000256" key="19">
    <source>
        <dbReference type="ARBA" id="ARBA00047899"/>
    </source>
</evidence>
<keyword evidence="9" id="KW-0812">Transmembrane</keyword>
<keyword evidence="6" id="KW-0597">Phosphoprotein</keyword>
<dbReference type="GO" id="GO:0005524">
    <property type="term" value="F:ATP binding"/>
    <property type="evidence" value="ECO:0007669"/>
    <property type="project" value="UniProtKB-UniRule"/>
</dbReference>
<keyword evidence="11" id="KW-0677">Repeat</keyword>
<evidence type="ECO:0000256" key="12">
    <source>
        <dbReference type="ARBA" id="ARBA00022741"/>
    </source>
</evidence>
<comment type="catalytic activity">
    <reaction evidence="20">
        <text>L-seryl-[protein] + ATP = O-phospho-L-seryl-[protein] + ADP + H(+)</text>
        <dbReference type="Rhea" id="RHEA:17989"/>
        <dbReference type="Rhea" id="RHEA-COMP:9863"/>
        <dbReference type="Rhea" id="RHEA-COMP:11604"/>
        <dbReference type="ChEBI" id="CHEBI:15378"/>
        <dbReference type="ChEBI" id="CHEBI:29999"/>
        <dbReference type="ChEBI" id="CHEBI:30616"/>
        <dbReference type="ChEBI" id="CHEBI:83421"/>
        <dbReference type="ChEBI" id="CHEBI:456216"/>
        <dbReference type="EC" id="2.7.11.1"/>
    </reaction>
</comment>
<evidence type="ECO:0000256" key="4">
    <source>
        <dbReference type="ARBA" id="ARBA00022475"/>
    </source>
</evidence>
<dbReference type="PANTHER" id="PTHR48055">
    <property type="entry name" value="LEUCINE-RICH REPEAT RECEPTOR PROTEIN KINASE EMS1"/>
    <property type="match status" value="1"/>
</dbReference>
<evidence type="ECO:0000256" key="10">
    <source>
        <dbReference type="ARBA" id="ARBA00022729"/>
    </source>
</evidence>